<evidence type="ECO:0000313" key="1">
    <source>
        <dbReference type="EMBL" id="AFL55025.1"/>
    </source>
</evidence>
<geneLocation type="plasmid" evidence="2">
    <name>pUSDA257 fragment 2</name>
</geneLocation>
<dbReference type="AlphaFoldDB" id="I3XGL9"/>
<keyword evidence="1" id="KW-0614">Plasmid</keyword>
<dbReference type="EMBL" id="CP003565">
    <property type="protein sequence ID" value="AFL55025.1"/>
    <property type="molecule type" value="Genomic_DNA"/>
</dbReference>
<sequence>MFSAGLMCIGMQKRRVVYHGRWHPTLLNQEAFHAGLRCNRSDPPRVVRLHTSY</sequence>
<gene>
    <name evidence="1" type="ORF">USDA257_p03100</name>
</gene>
<dbReference type="HOGENOM" id="CLU_3066227_0_0_5"/>
<accession>I3XGL9</accession>
<evidence type="ECO:0000313" key="2">
    <source>
        <dbReference type="Proteomes" id="UP000006180"/>
    </source>
</evidence>
<organism evidence="1">
    <name type="scientific">Sinorhizobium fredii (strain USDA 257)</name>
    <dbReference type="NCBI Taxonomy" id="1185652"/>
    <lineage>
        <taxon>Bacteria</taxon>
        <taxon>Pseudomonadati</taxon>
        <taxon>Pseudomonadota</taxon>
        <taxon>Alphaproteobacteria</taxon>
        <taxon>Hyphomicrobiales</taxon>
        <taxon>Rhizobiaceae</taxon>
        <taxon>Sinorhizobium/Ensifer group</taxon>
        <taxon>Sinorhizobium</taxon>
    </lineage>
</organism>
<name>I3XGL9_SINF2</name>
<reference evidence="1" key="1">
    <citation type="journal article" date="2012" name="J. Bacteriol.">
        <title>Complete genome sequence of the broad-host-range strain Sinorhizobium fredii USDA257.</title>
        <authorList>
            <person name="Schuldes J."/>
            <person name="Rodriguez Orbegoso M."/>
            <person name="Schmeisser C."/>
            <person name="Krishnan H.B."/>
            <person name="Daniel R."/>
            <person name="Streit W.R."/>
        </authorList>
    </citation>
    <scope>NUCLEOTIDE SEQUENCE [LARGE SCALE GENOMIC DNA]</scope>
    <source>
        <strain evidence="1">USDA 257</strain>
        <plasmid evidence="1">pUSDA257</plasmid>
    </source>
</reference>
<proteinExistence type="predicted"/>
<protein>
    <submittedName>
        <fullName evidence="1">Uncharacterized protein</fullName>
    </submittedName>
</protein>